<keyword evidence="2" id="KW-1185">Reference proteome</keyword>
<proteinExistence type="predicted"/>
<organism evidence="1 2">
    <name type="scientific">Dreissena polymorpha</name>
    <name type="common">Zebra mussel</name>
    <name type="synonym">Mytilus polymorpha</name>
    <dbReference type="NCBI Taxonomy" id="45954"/>
    <lineage>
        <taxon>Eukaryota</taxon>
        <taxon>Metazoa</taxon>
        <taxon>Spiralia</taxon>
        <taxon>Lophotrochozoa</taxon>
        <taxon>Mollusca</taxon>
        <taxon>Bivalvia</taxon>
        <taxon>Autobranchia</taxon>
        <taxon>Heteroconchia</taxon>
        <taxon>Euheterodonta</taxon>
        <taxon>Imparidentia</taxon>
        <taxon>Neoheterodontei</taxon>
        <taxon>Myida</taxon>
        <taxon>Dreissenoidea</taxon>
        <taxon>Dreissenidae</taxon>
        <taxon>Dreissena</taxon>
    </lineage>
</organism>
<accession>A0A9D4EIJ5</accession>
<dbReference type="EMBL" id="JAIWYP010000008">
    <property type="protein sequence ID" value="KAH3779968.1"/>
    <property type="molecule type" value="Genomic_DNA"/>
</dbReference>
<dbReference type="AlphaFoldDB" id="A0A9D4EIJ5"/>
<comment type="caution">
    <text evidence="1">The sequence shown here is derived from an EMBL/GenBank/DDBJ whole genome shotgun (WGS) entry which is preliminary data.</text>
</comment>
<dbReference type="Proteomes" id="UP000828390">
    <property type="component" value="Unassembled WGS sequence"/>
</dbReference>
<sequence>MRGLQSQPTASPTLIHHIQRHDIKIVPNIQVQQHTIKSVFQLFKNVFSPDVGGSLAFIGFVQPASGGVLTMSET</sequence>
<reference evidence="1" key="1">
    <citation type="journal article" date="2019" name="bioRxiv">
        <title>The Genome of the Zebra Mussel, Dreissena polymorpha: A Resource for Invasive Species Research.</title>
        <authorList>
            <person name="McCartney M.A."/>
            <person name="Auch B."/>
            <person name="Kono T."/>
            <person name="Mallez S."/>
            <person name="Zhang Y."/>
            <person name="Obille A."/>
            <person name="Becker A."/>
            <person name="Abrahante J.E."/>
            <person name="Garbe J."/>
            <person name="Badalamenti J.P."/>
            <person name="Herman A."/>
            <person name="Mangelson H."/>
            <person name="Liachko I."/>
            <person name="Sullivan S."/>
            <person name="Sone E.D."/>
            <person name="Koren S."/>
            <person name="Silverstein K.A.T."/>
            <person name="Beckman K.B."/>
            <person name="Gohl D.M."/>
        </authorList>
    </citation>
    <scope>NUCLEOTIDE SEQUENCE</scope>
    <source>
        <strain evidence="1">Duluth1</strain>
        <tissue evidence="1">Whole animal</tissue>
    </source>
</reference>
<evidence type="ECO:0000313" key="1">
    <source>
        <dbReference type="EMBL" id="KAH3779968.1"/>
    </source>
</evidence>
<protein>
    <submittedName>
        <fullName evidence="1">Uncharacterized protein</fullName>
    </submittedName>
</protein>
<name>A0A9D4EIJ5_DREPO</name>
<gene>
    <name evidence="1" type="ORF">DPMN_157777</name>
</gene>
<reference evidence="1" key="2">
    <citation type="submission" date="2020-11" db="EMBL/GenBank/DDBJ databases">
        <authorList>
            <person name="McCartney M.A."/>
            <person name="Auch B."/>
            <person name="Kono T."/>
            <person name="Mallez S."/>
            <person name="Becker A."/>
            <person name="Gohl D.M."/>
            <person name="Silverstein K.A.T."/>
            <person name="Koren S."/>
            <person name="Bechman K.B."/>
            <person name="Herman A."/>
            <person name="Abrahante J.E."/>
            <person name="Garbe J."/>
        </authorList>
    </citation>
    <scope>NUCLEOTIDE SEQUENCE</scope>
    <source>
        <strain evidence="1">Duluth1</strain>
        <tissue evidence="1">Whole animal</tissue>
    </source>
</reference>
<evidence type="ECO:0000313" key="2">
    <source>
        <dbReference type="Proteomes" id="UP000828390"/>
    </source>
</evidence>